<dbReference type="Proteomes" id="UP000032304">
    <property type="component" value="Chromosome 12"/>
</dbReference>
<evidence type="ECO:0000313" key="2">
    <source>
        <dbReference type="Proteomes" id="UP000032304"/>
    </source>
</evidence>
<dbReference type="STRING" id="29730.A0A0D2VUY2"/>
<dbReference type="OMA" id="EGDMNHE"/>
<sequence>MEALFTSLNALELVKEGYEDLEDATKEQLEELKNKTTDAGVLGMIQRGVLNVIFSRITRAKKSEEAWDILQQEFEGDMNHESINEYHSRLSELVNQIKAHGDMIDDRRVIDKILISLREKFDLMVVVIEKTKDLSIMTIRALMGSLRSYE</sequence>
<dbReference type="eggNOG" id="KOG0017">
    <property type="taxonomic scope" value="Eukaryota"/>
</dbReference>
<dbReference type="PANTHER" id="PTHR35317">
    <property type="entry name" value="OS04G0629600 PROTEIN"/>
    <property type="match status" value="1"/>
</dbReference>
<organism evidence="1 2">
    <name type="scientific">Gossypium raimondii</name>
    <name type="common">Peruvian cotton</name>
    <name type="synonym">Gossypium klotzschianum subsp. raimondii</name>
    <dbReference type="NCBI Taxonomy" id="29730"/>
    <lineage>
        <taxon>Eukaryota</taxon>
        <taxon>Viridiplantae</taxon>
        <taxon>Streptophyta</taxon>
        <taxon>Embryophyta</taxon>
        <taxon>Tracheophyta</taxon>
        <taxon>Spermatophyta</taxon>
        <taxon>Magnoliopsida</taxon>
        <taxon>eudicotyledons</taxon>
        <taxon>Gunneridae</taxon>
        <taxon>Pentapetalae</taxon>
        <taxon>rosids</taxon>
        <taxon>malvids</taxon>
        <taxon>Malvales</taxon>
        <taxon>Malvaceae</taxon>
        <taxon>Malvoideae</taxon>
        <taxon>Gossypium</taxon>
    </lineage>
</organism>
<dbReference type="AlphaFoldDB" id="A0A0D2VUY2"/>
<dbReference type="Pfam" id="PF14223">
    <property type="entry name" value="Retrotran_gag_2"/>
    <property type="match status" value="1"/>
</dbReference>
<evidence type="ECO:0000313" key="1">
    <source>
        <dbReference type="EMBL" id="KJB75295.1"/>
    </source>
</evidence>
<proteinExistence type="predicted"/>
<reference evidence="1 2" key="1">
    <citation type="journal article" date="2012" name="Nature">
        <title>Repeated polyploidization of Gossypium genomes and the evolution of spinnable cotton fibres.</title>
        <authorList>
            <person name="Paterson A.H."/>
            <person name="Wendel J.F."/>
            <person name="Gundlach H."/>
            <person name="Guo H."/>
            <person name="Jenkins J."/>
            <person name="Jin D."/>
            <person name="Llewellyn D."/>
            <person name="Showmaker K.C."/>
            <person name="Shu S."/>
            <person name="Udall J."/>
            <person name="Yoo M.J."/>
            <person name="Byers R."/>
            <person name="Chen W."/>
            <person name="Doron-Faigenboim A."/>
            <person name="Duke M.V."/>
            <person name="Gong L."/>
            <person name="Grimwood J."/>
            <person name="Grover C."/>
            <person name="Grupp K."/>
            <person name="Hu G."/>
            <person name="Lee T.H."/>
            <person name="Li J."/>
            <person name="Lin L."/>
            <person name="Liu T."/>
            <person name="Marler B.S."/>
            <person name="Page J.T."/>
            <person name="Roberts A.W."/>
            <person name="Romanel E."/>
            <person name="Sanders W.S."/>
            <person name="Szadkowski E."/>
            <person name="Tan X."/>
            <person name="Tang H."/>
            <person name="Xu C."/>
            <person name="Wang J."/>
            <person name="Wang Z."/>
            <person name="Zhang D."/>
            <person name="Zhang L."/>
            <person name="Ashrafi H."/>
            <person name="Bedon F."/>
            <person name="Bowers J.E."/>
            <person name="Brubaker C.L."/>
            <person name="Chee P.W."/>
            <person name="Das S."/>
            <person name="Gingle A.R."/>
            <person name="Haigler C.H."/>
            <person name="Harker D."/>
            <person name="Hoffmann L.V."/>
            <person name="Hovav R."/>
            <person name="Jones D.C."/>
            <person name="Lemke C."/>
            <person name="Mansoor S."/>
            <person name="ur Rahman M."/>
            <person name="Rainville L.N."/>
            <person name="Rambani A."/>
            <person name="Reddy U.K."/>
            <person name="Rong J.K."/>
            <person name="Saranga Y."/>
            <person name="Scheffler B.E."/>
            <person name="Scheffler J.A."/>
            <person name="Stelly D.M."/>
            <person name="Triplett B.A."/>
            <person name="Van Deynze A."/>
            <person name="Vaslin M.F."/>
            <person name="Waghmare V.N."/>
            <person name="Walford S.A."/>
            <person name="Wright R.J."/>
            <person name="Zaki E.A."/>
            <person name="Zhang T."/>
            <person name="Dennis E.S."/>
            <person name="Mayer K.F."/>
            <person name="Peterson D.G."/>
            <person name="Rokhsar D.S."/>
            <person name="Wang X."/>
            <person name="Schmutz J."/>
        </authorList>
    </citation>
    <scope>NUCLEOTIDE SEQUENCE [LARGE SCALE GENOMIC DNA]</scope>
</reference>
<gene>
    <name evidence="1" type="ORF">B456_012G035900</name>
</gene>
<accession>A0A0D2VUY2</accession>
<keyword evidence="2" id="KW-1185">Reference proteome</keyword>
<dbReference type="PANTHER" id="PTHR35317:SF35">
    <property type="entry name" value="DUF4219 DOMAIN-CONTAINING PROTEIN"/>
    <property type="match status" value="1"/>
</dbReference>
<name>A0A0D2VUY2_GOSRA</name>
<protein>
    <submittedName>
        <fullName evidence="1">Uncharacterized protein</fullName>
    </submittedName>
</protein>
<dbReference type="EMBL" id="CM001751">
    <property type="protein sequence ID" value="KJB75295.1"/>
    <property type="molecule type" value="Genomic_DNA"/>
</dbReference>
<dbReference type="Gramene" id="KJB75295">
    <property type="protein sequence ID" value="KJB75295"/>
    <property type="gene ID" value="B456_012G035900"/>
</dbReference>